<evidence type="ECO:0000313" key="3">
    <source>
        <dbReference type="EMBL" id="RQN08723.1"/>
    </source>
</evidence>
<keyword evidence="4" id="KW-1185">Reference proteome</keyword>
<feature type="region of interest" description="Disordered" evidence="1">
    <location>
        <begin position="1"/>
        <end position="39"/>
    </location>
</feature>
<protein>
    <recommendedName>
        <fullName evidence="5">Exo-alpha-sialidase</fullName>
    </recommendedName>
</protein>
<accession>A0A3N6X4Y4</accession>
<proteinExistence type="predicted"/>
<feature type="signal peptide" evidence="2">
    <location>
        <begin position="1"/>
        <end position="19"/>
    </location>
</feature>
<evidence type="ECO:0000313" key="4">
    <source>
        <dbReference type="Proteomes" id="UP000275225"/>
    </source>
</evidence>
<feature type="chain" id="PRO_5018187334" description="Exo-alpha-sialidase" evidence="2">
    <location>
        <begin position="20"/>
        <end position="323"/>
    </location>
</feature>
<name>A0A3N6X4Y4_9ACTN</name>
<comment type="caution">
    <text evidence="3">The sequence shown here is derived from an EMBL/GenBank/DDBJ whole genome shotgun (WGS) entry which is preliminary data.</text>
</comment>
<organism evidence="3 4">
    <name type="scientific">Aeromicrobium camelliae</name>
    <dbReference type="NCBI Taxonomy" id="1538144"/>
    <lineage>
        <taxon>Bacteria</taxon>
        <taxon>Bacillati</taxon>
        <taxon>Actinomycetota</taxon>
        <taxon>Actinomycetes</taxon>
        <taxon>Propionibacteriales</taxon>
        <taxon>Nocardioidaceae</taxon>
        <taxon>Aeromicrobium</taxon>
    </lineage>
</organism>
<dbReference type="Pfam" id="PF15892">
    <property type="entry name" value="BNR_4"/>
    <property type="match status" value="1"/>
</dbReference>
<evidence type="ECO:0000256" key="2">
    <source>
        <dbReference type="SAM" id="SignalP"/>
    </source>
</evidence>
<dbReference type="Proteomes" id="UP000275225">
    <property type="component" value="Unassembled WGS sequence"/>
</dbReference>
<reference evidence="3 4" key="1">
    <citation type="submission" date="2018-11" db="EMBL/GenBank/DDBJ databases">
        <authorList>
            <person name="Li F."/>
        </authorList>
    </citation>
    <scope>NUCLEOTIDE SEQUENCE [LARGE SCALE GENOMIC DNA]</scope>
    <source>
        <strain evidence="3 4">YS17T</strain>
    </source>
</reference>
<keyword evidence="2" id="KW-0732">Signal</keyword>
<evidence type="ECO:0000256" key="1">
    <source>
        <dbReference type="SAM" id="MobiDB-lite"/>
    </source>
</evidence>
<sequence>MRSSIGSRTAACSSSTASAAQAPATSCSTGTTPRTGRWTRVHDRLLDGEGQRNPYWQATVDSKGRLHLAWTWRRTGDVRTNHDVSYARSIDGSGVEWERSDGRRYAMPVTRADAELLAAVPENSNLINQTSIAVDEEDQPVIATYWSDGQARSGVKRPVQYRIIEQAPEGHCNDGRTPAGWCIDDTGFLSRTSFELGGFGTLAIPISRPQVLAQGSGANRVVHLVFRAQERGQKVSIATRRGLGAAWDPPIDLTHDSVEDWEPSYDTEQWRRTRVLDLYVQRVNQVNNEGIASTAPQRVYVLSYPLASARPTTIEEPQLDGTE</sequence>
<evidence type="ECO:0008006" key="5">
    <source>
        <dbReference type="Google" id="ProtNLM"/>
    </source>
</evidence>
<gene>
    <name evidence="3" type="ORF">EHW97_05590</name>
</gene>
<feature type="compositionally biased region" description="Low complexity" evidence="1">
    <location>
        <begin position="7"/>
        <end position="38"/>
    </location>
</feature>
<dbReference type="OrthoDB" id="223410at2"/>
<dbReference type="EMBL" id="RQJX01000005">
    <property type="protein sequence ID" value="RQN08723.1"/>
    <property type="molecule type" value="Genomic_DNA"/>
</dbReference>
<dbReference type="AlphaFoldDB" id="A0A3N6X4Y4"/>